<evidence type="ECO:0000256" key="2">
    <source>
        <dbReference type="ARBA" id="ARBA00004141"/>
    </source>
</evidence>
<proteinExistence type="inferred from homology"/>
<evidence type="ECO:0000256" key="1">
    <source>
        <dbReference type="ARBA" id="ARBA00002582"/>
    </source>
</evidence>
<dbReference type="PANTHER" id="PTHR33203:SF25">
    <property type="entry name" value="OLEOSIN 18.5 KDA"/>
    <property type="match status" value="1"/>
</dbReference>
<dbReference type="EnsemblPlants" id="Kaladp0082s0115.1.v1.1">
    <property type="protein sequence ID" value="Kaladp0082s0115.1.v1.1.CDS.1"/>
    <property type="gene ID" value="Kaladp0082s0115.v1.1"/>
</dbReference>
<dbReference type="InterPro" id="IPR000136">
    <property type="entry name" value="Oleosin"/>
</dbReference>
<dbReference type="GO" id="GO:0005576">
    <property type="term" value="C:extracellular region"/>
    <property type="evidence" value="ECO:0007669"/>
    <property type="project" value="TreeGrafter"/>
</dbReference>
<dbReference type="GO" id="GO:0009791">
    <property type="term" value="P:post-embryonic development"/>
    <property type="evidence" value="ECO:0007669"/>
    <property type="project" value="UniProtKB-ARBA"/>
</dbReference>
<evidence type="ECO:0008006" key="12">
    <source>
        <dbReference type="Google" id="ProtNLM"/>
    </source>
</evidence>
<keyword evidence="7 9" id="KW-1133">Transmembrane helix</keyword>
<evidence type="ECO:0000256" key="8">
    <source>
        <dbReference type="ARBA" id="ARBA00023136"/>
    </source>
</evidence>
<dbReference type="Pfam" id="PF01277">
    <property type="entry name" value="Oleosin"/>
    <property type="match status" value="1"/>
</dbReference>
<comment type="subcellular location">
    <subcellularLocation>
        <location evidence="3">Lipid droplet</location>
    </subcellularLocation>
    <subcellularLocation>
        <location evidence="2">Membrane</location>
        <topology evidence="2">Multi-pass membrane protein</topology>
    </subcellularLocation>
</comment>
<name>A0A7N1A4S5_KALFE</name>
<evidence type="ECO:0000256" key="5">
    <source>
        <dbReference type="ARBA" id="ARBA00022677"/>
    </source>
</evidence>
<keyword evidence="6 9" id="KW-0812">Transmembrane</keyword>
<dbReference type="AlphaFoldDB" id="A0A7N1A4S5"/>
<dbReference type="GO" id="GO:0019915">
    <property type="term" value="P:lipid storage"/>
    <property type="evidence" value="ECO:0007669"/>
    <property type="project" value="TreeGrafter"/>
</dbReference>
<evidence type="ECO:0000256" key="4">
    <source>
        <dbReference type="ARBA" id="ARBA00010858"/>
    </source>
</evidence>
<keyword evidence="5" id="KW-0551">Lipid droplet</keyword>
<organism evidence="10 11">
    <name type="scientific">Kalanchoe fedtschenkoi</name>
    <name type="common">Lavender scallops</name>
    <name type="synonym">South American air plant</name>
    <dbReference type="NCBI Taxonomy" id="63787"/>
    <lineage>
        <taxon>Eukaryota</taxon>
        <taxon>Viridiplantae</taxon>
        <taxon>Streptophyta</taxon>
        <taxon>Embryophyta</taxon>
        <taxon>Tracheophyta</taxon>
        <taxon>Spermatophyta</taxon>
        <taxon>Magnoliopsida</taxon>
        <taxon>eudicotyledons</taxon>
        <taxon>Gunneridae</taxon>
        <taxon>Pentapetalae</taxon>
        <taxon>Saxifragales</taxon>
        <taxon>Crassulaceae</taxon>
        <taxon>Kalanchoe</taxon>
    </lineage>
</organism>
<feature type="transmembrane region" description="Helical" evidence="9">
    <location>
        <begin position="21"/>
        <end position="47"/>
    </location>
</feature>
<keyword evidence="11" id="KW-1185">Reference proteome</keyword>
<feature type="transmembrane region" description="Helical" evidence="9">
    <location>
        <begin position="59"/>
        <end position="80"/>
    </location>
</feature>
<dbReference type="GO" id="GO:0016020">
    <property type="term" value="C:membrane"/>
    <property type="evidence" value="ECO:0007669"/>
    <property type="project" value="UniProtKB-SubCell"/>
</dbReference>
<accession>A0A7N1A4S5</accession>
<reference evidence="10" key="1">
    <citation type="submission" date="2021-01" db="UniProtKB">
        <authorList>
            <consortium name="EnsemblPlants"/>
        </authorList>
    </citation>
    <scope>IDENTIFICATION</scope>
</reference>
<evidence type="ECO:0000256" key="7">
    <source>
        <dbReference type="ARBA" id="ARBA00022989"/>
    </source>
</evidence>
<comment type="similarity">
    <text evidence="4">Belongs to the oleosin family.</text>
</comment>
<evidence type="ECO:0000313" key="11">
    <source>
        <dbReference type="Proteomes" id="UP000594263"/>
    </source>
</evidence>
<protein>
    <recommendedName>
        <fullName evidence="12">Oleosin</fullName>
    </recommendedName>
</protein>
<evidence type="ECO:0000256" key="6">
    <source>
        <dbReference type="ARBA" id="ARBA00022692"/>
    </source>
</evidence>
<dbReference type="PANTHER" id="PTHR33203">
    <property type="entry name" value="OLEOSIN"/>
    <property type="match status" value="1"/>
</dbReference>
<dbReference type="GO" id="GO:0048608">
    <property type="term" value="P:reproductive structure development"/>
    <property type="evidence" value="ECO:0007669"/>
    <property type="project" value="UniProtKB-ARBA"/>
</dbReference>
<evidence type="ECO:0000313" key="10">
    <source>
        <dbReference type="EnsemblPlants" id="Kaladp0082s0115.1.v1.1.CDS.1"/>
    </source>
</evidence>
<evidence type="ECO:0000256" key="9">
    <source>
        <dbReference type="SAM" id="Phobius"/>
    </source>
</evidence>
<comment type="function">
    <text evidence="1">May have a structural role to stabilize the lipid body during desiccation of the seed by preventing coalescence of the oil. Probably interacts with both lipid and phospholipid moieties of lipid bodies. May also provide recognition signals for specific lipase anchorage in lipolysis during seedling growth.</text>
</comment>
<evidence type="ECO:0000256" key="3">
    <source>
        <dbReference type="ARBA" id="ARBA00004502"/>
    </source>
</evidence>
<keyword evidence="8 9" id="KW-0472">Membrane</keyword>
<sequence>MASPNCDDFLKATAPFALGGSLLVLSSMALVGTVFGILVAAPLVVLFSPVLVPAVLTGAAIFTGVVASGGLAGASACWVYNYTNGKGPLGAAQMDCLIWRVRKAVQVLFRTPPQKEDAKAKLLVA</sequence>
<dbReference type="Proteomes" id="UP000594263">
    <property type="component" value="Unplaced"/>
</dbReference>
<dbReference type="GO" id="GO:0012511">
    <property type="term" value="C:monolayer-surrounded lipid storage body"/>
    <property type="evidence" value="ECO:0007669"/>
    <property type="project" value="InterPro"/>
</dbReference>
<dbReference type="Gramene" id="Kaladp0082s0115.1.v1.1">
    <property type="protein sequence ID" value="Kaladp0082s0115.1.v1.1.CDS.1"/>
    <property type="gene ID" value="Kaladp0082s0115.v1.1"/>
</dbReference>